<dbReference type="Proteomes" id="UP000576082">
    <property type="component" value="Unassembled WGS sequence"/>
</dbReference>
<keyword evidence="4" id="KW-1185">Reference proteome</keyword>
<evidence type="ECO:0000313" key="4">
    <source>
        <dbReference type="Proteomes" id="UP000576082"/>
    </source>
</evidence>
<dbReference type="RefSeq" id="WP_169655562.1">
    <property type="nucleotide sequence ID" value="NZ_JABANE010000009.1"/>
</dbReference>
<keyword evidence="1" id="KW-0812">Transmembrane</keyword>
<feature type="signal peptide" evidence="2">
    <location>
        <begin position="1"/>
        <end position="19"/>
    </location>
</feature>
<keyword evidence="1" id="KW-0472">Membrane</keyword>
<name>A0A7X9P0K5_9BACT</name>
<organism evidence="3 4">
    <name type="scientific">Flammeovirga aprica JL-4</name>
    <dbReference type="NCBI Taxonomy" id="694437"/>
    <lineage>
        <taxon>Bacteria</taxon>
        <taxon>Pseudomonadati</taxon>
        <taxon>Bacteroidota</taxon>
        <taxon>Cytophagia</taxon>
        <taxon>Cytophagales</taxon>
        <taxon>Flammeovirgaceae</taxon>
        <taxon>Flammeovirga</taxon>
    </lineage>
</organism>
<reference evidence="3 4" key="1">
    <citation type="submission" date="2020-04" db="EMBL/GenBank/DDBJ databases">
        <title>Flammeovirga sp. SR4, a novel species isolated from seawater.</title>
        <authorList>
            <person name="Wang X."/>
        </authorList>
    </citation>
    <scope>NUCLEOTIDE SEQUENCE [LARGE SCALE GENOMIC DNA]</scope>
    <source>
        <strain evidence="3 4">ATCC 23126</strain>
    </source>
</reference>
<dbReference type="EMBL" id="JABANE010000009">
    <property type="protein sequence ID" value="NME67313.1"/>
    <property type="molecule type" value="Genomic_DNA"/>
</dbReference>
<dbReference type="AlphaFoldDB" id="A0A7X9P0K5"/>
<accession>A0A7X9P0K5</accession>
<comment type="caution">
    <text evidence="3">The sequence shown here is derived from an EMBL/GenBank/DDBJ whole genome shotgun (WGS) entry which is preliminary data.</text>
</comment>
<gene>
    <name evidence="3" type="ORF">HHU12_04995</name>
</gene>
<protein>
    <recommendedName>
        <fullName evidence="5">DUF2207 domain-containing protein</fullName>
    </recommendedName>
</protein>
<evidence type="ECO:0000256" key="1">
    <source>
        <dbReference type="SAM" id="Phobius"/>
    </source>
</evidence>
<feature type="chain" id="PRO_5031119436" description="DUF2207 domain-containing protein" evidence="2">
    <location>
        <begin position="20"/>
        <end position="301"/>
    </location>
</feature>
<keyword evidence="1" id="KW-1133">Transmembrane helix</keyword>
<proteinExistence type="predicted"/>
<evidence type="ECO:0008006" key="5">
    <source>
        <dbReference type="Google" id="ProtNLM"/>
    </source>
</evidence>
<feature type="transmembrane region" description="Helical" evidence="1">
    <location>
        <begin position="157"/>
        <end position="180"/>
    </location>
</feature>
<evidence type="ECO:0000256" key="2">
    <source>
        <dbReference type="SAM" id="SignalP"/>
    </source>
</evidence>
<sequence>MNKILTNILFITFILTANAVVGQQDNLPYGRFNTDSIMLGEEVKYTLRYEHSSDAEVLFPDSTYNFAPFELLDKTYFPTRTTNDVSVDCVEYTLAAYDIDSVYELGLPVWVYNQGEKDSVMAMLDGIFFKDLIKVMPDSLQLYANAEYVPLEEKFNYPYYLIFLGILVVIALVVLVGFGGKIKEYFRRKKLQKRYEQFLQNYSSHLNGDMTVNNVEESVVIWKSFMSSVVDVPIQAMTSKEAGQALHSKELEGQLKVLDRVIYAGQGEEEVKDILEGLKEWAEQGQEYAMAKPEGAFVFKK</sequence>
<keyword evidence="2" id="KW-0732">Signal</keyword>
<evidence type="ECO:0000313" key="3">
    <source>
        <dbReference type="EMBL" id="NME67313.1"/>
    </source>
</evidence>